<comment type="caution">
    <text evidence="2">The sequence shown here is derived from an EMBL/GenBank/DDBJ whole genome shotgun (WGS) entry which is preliminary data.</text>
</comment>
<gene>
    <name evidence="2" type="ORF">CSC2_40550</name>
</gene>
<sequence>MLGRITHRFENKKRLLSIILKGYTYIILNIHIDVNTWVRNTIKYINLKQKDIFLGDVKTIFLYINFLLKLISINLYNNINKWYDLSKQKLIK</sequence>
<evidence type="ECO:0000256" key="1">
    <source>
        <dbReference type="SAM" id="Phobius"/>
    </source>
</evidence>
<evidence type="ECO:0000313" key="3">
    <source>
        <dbReference type="Proteomes" id="UP000663802"/>
    </source>
</evidence>
<organism evidence="2 3">
    <name type="scientific">Clostridium zeae</name>
    <dbReference type="NCBI Taxonomy" id="2759022"/>
    <lineage>
        <taxon>Bacteria</taxon>
        <taxon>Bacillati</taxon>
        <taxon>Bacillota</taxon>
        <taxon>Clostridia</taxon>
        <taxon>Eubacteriales</taxon>
        <taxon>Clostridiaceae</taxon>
        <taxon>Clostridium</taxon>
    </lineage>
</organism>
<keyword evidence="1" id="KW-0472">Membrane</keyword>
<proteinExistence type="predicted"/>
<keyword evidence="1" id="KW-1133">Transmembrane helix</keyword>
<dbReference type="Proteomes" id="UP000663802">
    <property type="component" value="Unassembled WGS sequence"/>
</dbReference>
<feature type="transmembrane region" description="Helical" evidence="1">
    <location>
        <begin position="60"/>
        <end position="79"/>
    </location>
</feature>
<evidence type="ECO:0000313" key="2">
    <source>
        <dbReference type="EMBL" id="GFZ33529.1"/>
    </source>
</evidence>
<feature type="transmembrane region" description="Helical" evidence="1">
    <location>
        <begin position="15"/>
        <end position="32"/>
    </location>
</feature>
<protein>
    <submittedName>
        <fullName evidence="2">Uncharacterized protein</fullName>
    </submittedName>
</protein>
<name>A0ABQ1EFE9_9CLOT</name>
<keyword evidence="1" id="KW-0812">Transmembrane</keyword>
<reference evidence="2 3" key="1">
    <citation type="journal article" date="2021" name="Int. J. Syst. Evol. Microbiol.">
        <title>Clostridium zeae sp. nov., isolated from corn silage.</title>
        <authorList>
            <person name="Kobayashi H."/>
            <person name="Tanizawa Y."/>
            <person name="Yagura M."/>
            <person name="Sakamoto M."/>
            <person name="Ohkuma M."/>
            <person name="Tohno M."/>
        </authorList>
    </citation>
    <scope>NUCLEOTIDE SEQUENCE [LARGE SCALE GENOMIC DNA]</scope>
    <source>
        <strain evidence="2 3">CSC2</strain>
    </source>
</reference>
<accession>A0ABQ1EFE9</accession>
<keyword evidence="3" id="KW-1185">Reference proteome</keyword>
<dbReference type="EMBL" id="BMBA01000005">
    <property type="protein sequence ID" value="GFZ33529.1"/>
    <property type="molecule type" value="Genomic_DNA"/>
</dbReference>